<keyword evidence="5" id="KW-0460">Magnesium</keyword>
<keyword evidence="2" id="KW-0479">Metal-binding</keyword>
<dbReference type="Gene3D" id="3.30.420.10">
    <property type="entry name" value="Ribonuclease H-like superfamily/Ribonuclease H"/>
    <property type="match status" value="1"/>
</dbReference>
<keyword evidence="3" id="KW-0064">Aspartyl protease</keyword>
<organism evidence="13 14">
    <name type="scientific">Solanum tuberosum</name>
    <name type="common">Potato</name>
    <dbReference type="NCBI Taxonomy" id="4113"/>
    <lineage>
        <taxon>Eukaryota</taxon>
        <taxon>Viridiplantae</taxon>
        <taxon>Streptophyta</taxon>
        <taxon>Embryophyta</taxon>
        <taxon>Tracheophyta</taxon>
        <taxon>Spermatophyta</taxon>
        <taxon>Magnoliopsida</taxon>
        <taxon>eudicotyledons</taxon>
        <taxon>Gunneridae</taxon>
        <taxon>Pentapetalae</taxon>
        <taxon>asterids</taxon>
        <taxon>lamiids</taxon>
        <taxon>Solanales</taxon>
        <taxon>Solanaceae</taxon>
        <taxon>Solanoideae</taxon>
        <taxon>Solaneae</taxon>
        <taxon>Solanum</taxon>
    </lineage>
</organism>
<evidence type="ECO:0000256" key="10">
    <source>
        <dbReference type="ARBA" id="ARBA00023172"/>
    </source>
</evidence>
<dbReference type="Pfam" id="PF17921">
    <property type="entry name" value="Integrase_H2C2"/>
    <property type="match status" value="1"/>
</dbReference>
<dbReference type="InterPro" id="IPR036397">
    <property type="entry name" value="RNaseH_sf"/>
</dbReference>
<feature type="region of interest" description="Disordered" evidence="11">
    <location>
        <begin position="476"/>
        <end position="517"/>
    </location>
</feature>
<dbReference type="Gene3D" id="1.10.340.70">
    <property type="match status" value="1"/>
</dbReference>
<keyword evidence="6" id="KW-0229">DNA integration</keyword>
<evidence type="ECO:0000256" key="6">
    <source>
        <dbReference type="ARBA" id="ARBA00022908"/>
    </source>
</evidence>
<dbReference type="EMBL" id="JAIVGD010000026">
    <property type="protein sequence ID" value="KAH0740577.1"/>
    <property type="molecule type" value="Genomic_DNA"/>
</dbReference>
<evidence type="ECO:0000256" key="3">
    <source>
        <dbReference type="ARBA" id="ARBA00022750"/>
    </source>
</evidence>
<dbReference type="InterPro" id="IPR012337">
    <property type="entry name" value="RNaseH-like_sf"/>
</dbReference>
<dbReference type="PROSITE" id="PS50994">
    <property type="entry name" value="INTEGRASE"/>
    <property type="match status" value="1"/>
</dbReference>
<evidence type="ECO:0000256" key="2">
    <source>
        <dbReference type="ARBA" id="ARBA00022723"/>
    </source>
</evidence>
<comment type="caution">
    <text evidence="13">The sequence shown here is derived from an EMBL/GenBank/DDBJ whole genome shotgun (WGS) entry which is preliminary data.</text>
</comment>
<keyword evidence="10" id="KW-0233">DNA recombination</keyword>
<dbReference type="Pfam" id="PF24626">
    <property type="entry name" value="SH3_Tf2-1"/>
    <property type="match status" value="1"/>
</dbReference>
<dbReference type="InterPro" id="IPR050951">
    <property type="entry name" value="Retrovirus_Pol_polyprotein"/>
</dbReference>
<evidence type="ECO:0000259" key="12">
    <source>
        <dbReference type="PROSITE" id="PS50994"/>
    </source>
</evidence>
<reference evidence="13 14" key="1">
    <citation type="journal article" date="2021" name="bioRxiv">
        <title>Chromosome-scale and haplotype-resolved genome assembly of a tetraploid potato cultivar.</title>
        <authorList>
            <person name="Sun H."/>
            <person name="Jiao W.-B."/>
            <person name="Krause K."/>
            <person name="Campoy J.A."/>
            <person name="Goel M."/>
            <person name="Folz-Donahue K."/>
            <person name="Kukat C."/>
            <person name="Huettel B."/>
            <person name="Schneeberger K."/>
        </authorList>
    </citation>
    <scope>NUCLEOTIDE SEQUENCE [LARGE SCALE GENOMIC DNA]</scope>
    <source>
        <strain evidence="13">SolTubOtavaFocal</strain>
        <tissue evidence="13">Leaves</tissue>
    </source>
</reference>
<dbReference type="InterPro" id="IPR001584">
    <property type="entry name" value="Integrase_cat-core"/>
</dbReference>
<sequence>MAHQIVYRPGKQNAAADALSRNFEAAYMTISITSLELEQELRQLNANHSELLAIQQEKQRSDEDFVDYQFKERILFYEGRTVIPTNSPLRHKLMFEFHATFIGGHAGVSRTYHRLFSNLFWKHMHKDVQFLVATCHICQQMKDSHLHQAGLLQPLPLPDQVFEDIAMDFITCLPRSKGKTTIMTVVDRLTKYAHFIPLPSTLSTYTVAEAFVIWVIRLHGTPRTIVTDRDPHFLHSFWQYIHRLQGSTLAMSTTYHPQMDGQSEALNKCVEQYLRCYIADVPATWVSMLPWAEFWYNTSYQTSAEMTLFQALYGREPPTIARYIIGSTSSELVESFLLQRDKAFADKSRTEITYEVGDWVFVKLKPYKQSTLRLQHDHKLGRCYFGPYKILKRVGVVAYKLDNPEAAKIHFVFHVSALKRCVGKPVQQIAPPHLTDTTPLADQPNPNLEDKVVFQGRSIVVNKRSQVADLDDMGAATENNHMDMPRKSSRRVIPPKRLGDYVWKSGRSRDKGQSLLQ</sequence>
<evidence type="ECO:0000256" key="1">
    <source>
        <dbReference type="ARBA" id="ARBA00022670"/>
    </source>
</evidence>
<dbReference type="InterPro" id="IPR041588">
    <property type="entry name" value="Integrase_H2C2"/>
</dbReference>
<feature type="compositionally biased region" description="Basic and acidic residues" evidence="11">
    <location>
        <begin position="507"/>
        <end position="517"/>
    </location>
</feature>
<feature type="domain" description="Integrase catalytic" evidence="12">
    <location>
        <begin position="152"/>
        <end position="325"/>
    </location>
</feature>
<keyword evidence="7" id="KW-0695">RNA-directed DNA polymerase</keyword>
<dbReference type="PANTHER" id="PTHR37984:SF5">
    <property type="entry name" value="PROTEIN NYNRIN-LIKE"/>
    <property type="match status" value="1"/>
</dbReference>
<keyword evidence="8" id="KW-0808">Transferase</keyword>
<evidence type="ECO:0000256" key="9">
    <source>
        <dbReference type="ARBA" id="ARBA00023125"/>
    </source>
</evidence>
<proteinExistence type="predicted"/>
<protein>
    <recommendedName>
        <fullName evidence="12">Integrase catalytic domain-containing protein</fullName>
    </recommendedName>
</protein>
<keyword evidence="4" id="KW-0378">Hydrolase</keyword>
<evidence type="ECO:0000256" key="7">
    <source>
        <dbReference type="ARBA" id="ARBA00022918"/>
    </source>
</evidence>
<keyword evidence="14" id="KW-1185">Reference proteome</keyword>
<evidence type="ECO:0000256" key="4">
    <source>
        <dbReference type="ARBA" id="ARBA00022801"/>
    </source>
</evidence>
<keyword evidence="8" id="KW-0239">DNA-directed DNA polymerase</keyword>
<keyword evidence="1" id="KW-0645">Protease</keyword>
<evidence type="ECO:0000256" key="11">
    <source>
        <dbReference type="SAM" id="MobiDB-lite"/>
    </source>
</evidence>
<dbReference type="PANTHER" id="PTHR37984">
    <property type="entry name" value="PROTEIN CBG26694"/>
    <property type="match status" value="1"/>
</dbReference>
<keyword evidence="8" id="KW-0548">Nucleotidyltransferase</keyword>
<dbReference type="Proteomes" id="UP000826656">
    <property type="component" value="Unassembled WGS sequence"/>
</dbReference>
<gene>
    <name evidence="13" type="ORF">KY290_033620</name>
</gene>
<evidence type="ECO:0000256" key="5">
    <source>
        <dbReference type="ARBA" id="ARBA00022842"/>
    </source>
</evidence>
<evidence type="ECO:0000256" key="8">
    <source>
        <dbReference type="ARBA" id="ARBA00022932"/>
    </source>
</evidence>
<evidence type="ECO:0000313" key="14">
    <source>
        <dbReference type="Proteomes" id="UP000826656"/>
    </source>
</evidence>
<dbReference type="InterPro" id="IPR056924">
    <property type="entry name" value="SH3_Tf2-1"/>
</dbReference>
<accession>A0ABQ7U0V0</accession>
<keyword evidence="9" id="KW-0238">DNA-binding</keyword>
<evidence type="ECO:0000313" key="13">
    <source>
        <dbReference type="EMBL" id="KAH0740577.1"/>
    </source>
</evidence>
<dbReference type="SUPFAM" id="SSF53098">
    <property type="entry name" value="Ribonuclease H-like"/>
    <property type="match status" value="1"/>
</dbReference>
<name>A0ABQ7U0V0_SOLTU</name>